<evidence type="ECO:0000256" key="5">
    <source>
        <dbReference type="SAM" id="MobiDB-lite"/>
    </source>
</evidence>
<comment type="caution">
    <text evidence="6">The sequence shown here is derived from an EMBL/GenBank/DDBJ whole genome shotgun (WGS) entry which is preliminary data.</text>
</comment>
<organism evidence="6 7">
    <name type="scientific">Candidatus Taylorbacteria bacterium CG11_big_fil_rev_8_21_14_0_20_46_11</name>
    <dbReference type="NCBI Taxonomy" id="1975025"/>
    <lineage>
        <taxon>Bacteria</taxon>
        <taxon>Candidatus Tayloriibacteriota</taxon>
    </lineage>
</organism>
<name>A0A2H0KCY5_9BACT</name>
<dbReference type="InterPro" id="IPR012678">
    <property type="entry name" value="Ribosomal_uL23/eL15/eS24_sf"/>
</dbReference>
<dbReference type="PANTHER" id="PTHR11620">
    <property type="entry name" value="60S RIBOSOMAL PROTEIN L23A"/>
    <property type="match status" value="1"/>
</dbReference>
<comment type="similarity">
    <text evidence="1 4">Belongs to the universal ribosomal protein uL23 family.</text>
</comment>
<dbReference type="Proteomes" id="UP000229342">
    <property type="component" value="Unassembled WGS sequence"/>
</dbReference>
<gene>
    <name evidence="4 6" type="primary">rplW</name>
    <name evidence="6" type="ORF">COV91_00430</name>
</gene>
<keyword evidence="2 4" id="KW-0689">Ribosomal protein</keyword>
<sequence length="135" mass="14832">MAFLKPRTPKTKEVKTSTESTVVKASPKKSAPKTALVTTTEHSSSKHSGVLLRPHISERASETAVQGVYVFRVALNATKPQVKASVESMYKVTVDQVRTVTIHPKLVTVKGKVGTRKRGRKAYVYLKKGDKIESI</sequence>
<proteinExistence type="inferred from homology"/>
<comment type="subunit">
    <text evidence="4">Part of the 50S ribosomal subunit. Contacts protein L29, and trigger factor when it is bound to the ribosome.</text>
</comment>
<evidence type="ECO:0000256" key="2">
    <source>
        <dbReference type="ARBA" id="ARBA00022980"/>
    </source>
</evidence>
<dbReference type="HAMAP" id="MF_01369_B">
    <property type="entry name" value="Ribosomal_uL23_B"/>
    <property type="match status" value="1"/>
</dbReference>
<dbReference type="Pfam" id="PF00276">
    <property type="entry name" value="Ribosomal_L23"/>
    <property type="match status" value="1"/>
</dbReference>
<dbReference type="GO" id="GO:0019843">
    <property type="term" value="F:rRNA binding"/>
    <property type="evidence" value="ECO:0007669"/>
    <property type="project" value="UniProtKB-UniRule"/>
</dbReference>
<evidence type="ECO:0000313" key="6">
    <source>
        <dbReference type="EMBL" id="PIQ69112.1"/>
    </source>
</evidence>
<dbReference type="InterPro" id="IPR012677">
    <property type="entry name" value="Nucleotide-bd_a/b_plait_sf"/>
</dbReference>
<protein>
    <recommendedName>
        <fullName evidence="4">Large ribosomal subunit protein uL23</fullName>
    </recommendedName>
</protein>
<evidence type="ECO:0000313" key="7">
    <source>
        <dbReference type="Proteomes" id="UP000229342"/>
    </source>
</evidence>
<dbReference type="GO" id="GO:0005840">
    <property type="term" value="C:ribosome"/>
    <property type="evidence" value="ECO:0007669"/>
    <property type="project" value="UniProtKB-KW"/>
</dbReference>
<dbReference type="Gene3D" id="3.30.70.330">
    <property type="match status" value="1"/>
</dbReference>
<evidence type="ECO:0000256" key="4">
    <source>
        <dbReference type="HAMAP-Rule" id="MF_01369"/>
    </source>
</evidence>
<dbReference type="EMBL" id="PCVG01000011">
    <property type="protein sequence ID" value="PIQ69112.1"/>
    <property type="molecule type" value="Genomic_DNA"/>
</dbReference>
<dbReference type="SUPFAM" id="SSF54189">
    <property type="entry name" value="Ribosomal proteins S24e, L23 and L15e"/>
    <property type="match status" value="1"/>
</dbReference>
<dbReference type="GO" id="GO:0006412">
    <property type="term" value="P:translation"/>
    <property type="evidence" value="ECO:0007669"/>
    <property type="project" value="UniProtKB-UniRule"/>
</dbReference>
<keyword evidence="3 4" id="KW-0687">Ribonucleoprotein</keyword>
<reference evidence="6 7" key="1">
    <citation type="submission" date="2017-09" db="EMBL/GenBank/DDBJ databases">
        <title>Depth-based differentiation of microbial function through sediment-hosted aquifers and enrichment of novel symbionts in the deep terrestrial subsurface.</title>
        <authorList>
            <person name="Probst A.J."/>
            <person name="Ladd B."/>
            <person name="Jarett J.K."/>
            <person name="Geller-Mcgrath D.E."/>
            <person name="Sieber C.M."/>
            <person name="Emerson J.B."/>
            <person name="Anantharaman K."/>
            <person name="Thomas B.C."/>
            <person name="Malmstrom R."/>
            <person name="Stieglmeier M."/>
            <person name="Klingl A."/>
            <person name="Woyke T."/>
            <person name="Ryan C.M."/>
            <person name="Banfield J.F."/>
        </authorList>
    </citation>
    <scope>NUCLEOTIDE SEQUENCE [LARGE SCALE GENOMIC DNA]</scope>
    <source>
        <strain evidence="6">CG11_big_fil_rev_8_21_14_0_20_46_11</strain>
    </source>
</reference>
<dbReference type="GO" id="GO:0003735">
    <property type="term" value="F:structural constituent of ribosome"/>
    <property type="evidence" value="ECO:0007669"/>
    <property type="project" value="InterPro"/>
</dbReference>
<keyword evidence="4" id="KW-0694">RNA-binding</keyword>
<dbReference type="AlphaFoldDB" id="A0A2H0KCY5"/>
<comment type="function">
    <text evidence="4">One of the early assembly proteins it binds 23S rRNA. One of the proteins that surrounds the polypeptide exit tunnel on the outside of the ribosome. Forms the main docking site for trigger factor binding to the ribosome.</text>
</comment>
<keyword evidence="4" id="KW-0699">rRNA-binding</keyword>
<feature type="region of interest" description="Disordered" evidence="5">
    <location>
        <begin position="1"/>
        <end position="54"/>
    </location>
</feature>
<evidence type="ECO:0000256" key="1">
    <source>
        <dbReference type="ARBA" id="ARBA00006700"/>
    </source>
</evidence>
<dbReference type="InterPro" id="IPR013025">
    <property type="entry name" value="Ribosomal_uL23-like"/>
</dbReference>
<evidence type="ECO:0000256" key="3">
    <source>
        <dbReference type="ARBA" id="ARBA00023274"/>
    </source>
</evidence>
<accession>A0A2H0KCY5</accession>
<dbReference type="GO" id="GO:1990904">
    <property type="term" value="C:ribonucleoprotein complex"/>
    <property type="evidence" value="ECO:0007669"/>
    <property type="project" value="UniProtKB-KW"/>
</dbReference>